<dbReference type="GO" id="GO:0062054">
    <property type="term" value="F:fluoride channel activity"/>
    <property type="evidence" value="ECO:0007669"/>
    <property type="project" value="UniProtKB-UniRule"/>
</dbReference>
<dbReference type="RefSeq" id="WP_193927160.1">
    <property type="nucleotide sequence ID" value="NZ_JADEYC010000007.1"/>
</dbReference>
<keyword evidence="10" id="KW-0813">Transport</keyword>
<comment type="catalytic activity">
    <reaction evidence="8">
        <text>fluoride(in) = fluoride(out)</text>
        <dbReference type="Rhea" id="RHEA:76159"/>
        <dbReference type="ChEBI" id="CHEBI:17051"/>
    </reaction>
    <physiologicalReaction direction="left-to-right" evidence="8">
        <dbReference type="Rhea" id="RHEA:76160"/>
    </physiologicalReaction>
</comment>
<dbReference type="HAMAP" id="MF_00454">
    <property type="entry name" value="FluC"/>
    <property type="match status" value="1"/>
</dbReference>
<name>A0A929B965_9PSEU</name>
<comment type="function">
    <text evidence="9 10">Fluoride-specific ion channel. Important for reducing fluoride concentration in the cell, thus reducing its toxicity.</text>
</comment>
<dbReference type="Pfam" id="PF02537">
    <property type="entry name" value="CRCB"/>
    <property type="match status" value="1"/>
</dbReference>
<organism evidence="11 12">
    <name type="scientific">Saccharopolyspora montiporae</name>
    <dbReference type="NCBI Taxonomy" id="2781240"/>
    <lineage>
        <taxon>Bacteria</taxon>
        <taxon>Bacillati</taxon>
        <taxon>Actinomycetota</taxon>
        <taxon>Actinomycetes</taxon>
        <taxon>Pseudonocardiales</taxon>
        <taxon>Pseudonocardiaceae</taxon>
        <taxon>Saccharopolyspora</taxon>
    </lineage>
</organism>
<dbReference type="NCBIfam" id="TIGR00494">
    <property type="entry name" value="crcB"/>
    <property type="match status" value="1"/>
</dbReference>
<sequence length="122" mass="12648">MTAVLVVLGAMVGAPLRYLVDRRVQSRYDSPFPWGTFSVNLGGSLVFGGLTGAAAAIPGPVVALVGIGFCGALTTYSTFSFETLRLLEERSHCYAAMNVLISVLAGVGAAVLGHEALRAFVA</sequence>
<feature type="transmembrane region" description="Helical" evidence="10">
    <location>
        <begin position="94"/>
        <end position="113"/>
    </location>
</feature>
<dbReference type="Proteomes" id="UP000598360">
    <property type="component" value="Unassembled WGS sequence"/>
</dbReference>
<evidence type="ECO:0000313" key="12">
    <source>
        <dbReference type="Proteomes" id="UP000598360"/>
    </source>
</evidence>
<evidence type="ECO:0000313" key="11">
    <source>
        <dbReference type="EMBL" id="MBE9373721.1"/>
    </source>
</evidence>
<feature type="binding site" evidence="10">
    <location>
        <position position="74"/>
    </location>
    <ligand>
        <name>Na(+)</name>
        <dbReference type="ChEBI" id="CHEBI:29101"/>
        <note>structural</note>
    </ligand>
</feature>
<evidence type="ECO:0000256" key="1">
    <source>
        <dbReference type="ARBA" id="ARBA00004651"/>
    </source>
</evidence>
<gene>
    <name evidence="10 11" type="primary">crcB</name>
    <name evidence="10" type="synonym">fluC</name>
    <name evidence="11" type="ORF">IQ251_04570</name>
</gene>
<keyword evidence="3 10" id="KW-0812">Transmembrane</keyword>
<dbReference type="PANTHER" id="PTHR28259">
    <property type="entry name" value="FLUORIDE EXPORT PROTEIN 1-RELATED"/>
    <property type="match status" value="1"/>
</dbReference>
<keyword evidence="6 10" id="KW-0407">Ion channel</keyword>
<keyword evidence="10" id="KW-0479">Metal-binding</keyword>
<evidence type="ECO:0000256" key="8">
    <source>
        <dbReference type="ARBA" id="ARBA00035585"/>
    </source>
</evidence>
<evidence type="ECO:0000256" key="9">
    <source>
        <dbReference type="ARBA" id="ARBA00049940"/>
    </source>
</evidence>
<evidence type="ECO:0000256" key="5">
    <source>
        <dbReference type="ARBA" id="ARBA00023136"/>
    </source>
</evidence>
<accession>A0A929B965</accession>
<keyword evidence="2 10" id="KW-1003">Cell membrane</keyword>
<keyword evidence="4 10" id="KW-1133">Transmembrane helix</keyword>
<dbReference type="AlphaFoldDB" id="A0A929B965"/>
<evidence type="ECO:0000256" key="7">
    <source>
        <dbReference type="ARBA" id="ARBA00035120"/>
    </source>
</evidence>
<keyword evidence="5 10" id="KW-0472">Membrane</keyword>
<comment type="subcellular location">
    <subcellularLocation>
        <location evidence="1 10">Cell membrane</location>
        <topology evidence="1 10">Multi-pass membrane protein</topology>
    </subcellularLocation>
</comment>
<keyword evidence="10" id="KW-0406">Ion transport</keyword>
<feature type="transmembrane region" description="Helical" evidence="10">
    <location>
        <begin position="46"/>
        <end position="73"/>
    </location>
</feature>
<protein>
    <recommendedName>
        <fullName evidence="10">Fluoride-specific ion channel FluC</fullName>
    </recommendedName>
</protein>
<dbReference type="GO" id="GO:0140114">
    <property type="term" value="P:cellular detoxification of fluoride"/>
    <property type="evidence" value="ECO:0007669"/>
    <property type="project" value="UniProtKB-UniRule"/>
</dbReference>
<comment type="activity regulation">
    <text evidence="10">Na(+) is not transported, but it plays an essential structural role and its presence is essential for fluoride channel function.</text>
</comment>
<dbReference type="GO" id="GO:0005886">
    <property type="term" value="C:plasma membrane"/>
    <property type="evidence" value="ECO:0007669"/>
    <property type="project" value="UniProtKB-SubCell"/>
</dbReference>
<feature type="binding site" evidence="10">
    <location>
        <position position="71"/>
    </location>
    <ligand>
        <name>Na(+)</name>
        <dbReference type="ChEBI" id="CHEBI:29101"/>
        <note>structural</note>
    </ligand>
</feature>
<comment type="caution">
    <text evidence="11">The sequence shown here is derived from an EMBL/GenBank/DDBJ whole genome shotgun (WGS) entry which is preliminary data.</text>
</comment>
<evidence type="ECO:0000256" key="6">
    <source>
        <dbReference type="ARBA" id="ARBA00023303"/>
    </source>
</evidence>
<proteinExistence type="inferred from homology"/>
<keyword evidence="12" id="KW-1185">Reference proteome</keyword>
<dbReference type="EMBL" id="JADEYC010000007">
    <property type="protein sequence ID" value="MBE9373721.1"/>
    <property type="molecule type" value="Genomic_DNA"/>
</dbReference>
<evidence type="ECO:0000256" key="10">
    <source>
        <dbReference type="HAMAP-Rule" id="MF_00454"/>
    </source>
</evidence>
<evidence type="ECO:0000256" key="2">
    <source>
        <dbReference type="ARBA" id="ARBA00022475"/>
    </source>
</evidence>
<keyword evidence="10" id="KW-0915">Sodium</keyword>
<comment type="similarity">
    <text evidence="7 10">Belongs to the fluoride channel Fluc/FEX (TC 1.A.43) family.</text>
</comment>
<reference evidence="11" key="1">
    <citation type="submission" date="2020-10" db="EMBL/GenBank/DDBJ databases">
        <title>Diversity and distribution of actinomycetes associated with coral in the coast of Hainan.</title>
        <authorList>
            <person name="Li F."/>
        </authorList>
    </citation>
    <scope>NUCLEOTIDE SEQUENCE</scope>
    <source>
        <strain evidence="11">HNM0983</strain>
    </source>
</reference>
<dbReference type="GO" id="GO:0046872">
    <property type="term" value="F:metal ion binding"/>
    <property type="evidence" value="ECO:0007669"/>
    <property type="project" value="UniProtKB-KW"/>
</dbReference>
<dbReference type="InterPro" id="IPR003691">
    <property type="entry name" value="FluC"/>
</dbReference>
<comment type="caution">
    <text evidence="10">Lacks conserved residue(s) required for the propagation of feature annotation.</text>
</comment>
<evidence type="ECO:0000256" key="3">
    <source>
        <dbReference type="ARBA" id="ARBA00022692"/>
    </source>
</evidence>
<evidence type="ECO:0000256" key="4">
    <source>
        <dbReference type="ARBA" id="ARBA00022989"/>
    </source>
</evidence>
<dbReference type="PANTHER" id="PTHR28259:SF1">
    <property type="entry name" value="FLUORIDE EXPORT PROTEIN 1-RELATED"/>
    <property type="match status" value="1"/>
</dbReference>